<accession>A0A6T5XRA2</accession>
<dbReference type="Pfam" id="PF00080">
    <property type="entry name" value="Sod_Cu"/>
    <property type="match status" value="1"/>
</dbReference>
<proteinExistence type="predicted"/>
<sequence>MSAKAVCVLVTETSTSSGITGVLTLTQNSETDPTVIAGEVKGLAPGSVHGLSLNIYGDLSDGATSCGDVFNPFNGTHGLPGDPSRRVGSLGNVTAGADGRADVQITDELVKLIGPHSVVGRSLVIYASQDDGGRGGHVQSSETGNAGPRAAAGVIGLAAMT</sequence>
<evidence type="ECO:0000259" key="1">
    <source>
        <dbReference type="Pfam" id="PF00080"/>
    </source>
</evidence>
<protein>
    <recommendedName>
        <fullName evidence="1">Superoxide dismutase copper/zinc binding domain-containing protein</fullName>
    </recommendedName>
</protein>
<dbReference type="CDD" id="cd00305">
    <property type="entry name" value="Cu-Zn_Superoxide_Dismutase"/>
    <property type="match status" value="1"/>
</dbReference>
<dbReference type="InterPro" id="IPR024134">
    <property type="entry name" value="SOD_Cu/Zn_/chaperone"/>
</dbReference>
<dbReference type="EMBL" id="HBFY01003609">
    <property type="protein sequence ID" value="CAD8962754.1"/>
    <property type="molecule type" value="Transcribed_RNA"/>
</dbReference>
<dbReference type="InterPro" id="IPR036423">
    <property type="entry name" value="SOD-like_Cu/Zn_dom_sf"/>
</dbReference>
<feature type="domain" description="Superoxide dismutase copper/zinc binding" evidence="1">
    <location>
        <begin position="20"/>
        <end position="155"/>
    </location>
</feature>
<dbReference type="SUPFAM" id="SSF49329">
    <property type="entry name" value="Cu,Zn superoxide dismutase-like"/>
    <property type="match status" value="1"/>
</dbReference>
<dbReference type="GO" id="GO:0006801">
    <property type="term" value="P:superoxide metabolic process"/>
    <property type="evidence" value="ECO:0007669"/>
    <property type="project" value="InterPro"/>
</dbReference>
<dbReference type="PANTHER" id="PTHR10003">
    <property type="entry name" value="SUPEROXIDE DISMUTASE CU-ZN -RELATED"/>
    <property type="match status" value="1"/>
</dbReference>
<organism evidence="2">
    <name type="scientific">Thalassionema nitzschioides</name>
    <dbReference type="NCBI Taxonomy" id="33649"/>
    <lineage>
        <taxon>Eukaryota</taxon>
        <taxon>Sar</taxon>
        <taxon>Stramenopiles</taxon>
        <taxon>Ochrophyta</taxon>
        <taxon>Bacillariophyta</taxon>
        <taxon>Fragilariophyceae</taxon>
        <taxon>Fragilariophycidae</taxon>
        <taxon>Thalassionemales</taxon>
        <taxon>Thalassionemataceae</taxon>
        <taxon>Thalassionema</taxon>
    </lineage>
</organism>
<name>A0A6T5XRA2_9STRA</name>
<dbReference type="GO" id="GO:0005507">
    <property type="term" value="F:copper ion binding"/>
    <property type="evidence" value="ECO:0007669"/>
    <property type="project" value="InterPro"/>
</dbReference>
<reference evidence="2" key="1">
    <citation type="submission" date="2021-01" db="EMBL/GenBank/DDBJ databases">
        <authorList>
            <person name="Corre E."/>
            <person name="Pelletier E."/>
            <person name="Niang G."/>
            <person name="Scheremetjew M."/>
            <person name="Finn R."/>
            <person name="Kale V."/>
            <person name="Holt S."/>
            <person name="Cochrane G."/>
            <person name="Meng A."/>
            <person name="Brown T."/>
            <person name="Cohen L."/>
        </authorList>
    </citation>
    <scope>NUCLEOTIDE SEQUENCE</scope>
</reference>
<evidence type="ECO:0000313" key="2">
    <source>
        <dbReference type="EMBL" id="CAD8962754.1"/>
    </source>
</evidence>
<dbReference type="AlphaFoldDB" id="A0A6T5XRA2"/>
<dbReference type="PRINTS" id="PR00068">
    <property type="entry name" value="CUZNDISMTASE"/>
</dbReference>
<dbReference type="Gene3D" id="2.60.40.200">
    <property type="entry name" value="Superoxide dismutase, copper/zinc binding domain"/>
    <property type="match status" value="1"/>
</dbReference>
<dbReference type="InterPro" id="IPR001424">
    <property type="entry name" value="SOD_Cu_Zn_dom"/>
</dbReference>
<gene>
    <name evidence="2" type="ORF">TNIT0693_LOCUS1480</name>
</gene>